<reference evidence="1" key="4">
    <citation type="journal article" date="2001" name="Nature">
        <title>Functional annotation of a full-length mouse cDNA collection.</title>
        <authorList>
            <consortium name="The RIKEN Genome Exploration Research Group Phase II Team and the FANTOM Consortium"/>
        </authorList>
    </citation>
    <scope>NUCLEOTIDE SEQUENCE</scope>
    <source>
        <strain evidence="1">C57BL/6J</strain>
        <tissue evidence="1">Whole body</tissue>
    </source>
</reference>
<reference evidence="1" key="6">
    <citation type="submission" date="2004-03" db="EMBL/GenBank/DDBJ databases">
        <authorList>
            <person name="Arakawa T."/>
            <person name="Carninci P."/>
            <person name="Fukuda S."/>
            <person name="Hashizume W."/>
            <person name="Hayashida K."/>
            <person name="Hori F."/>
            <person name="Iida J."/>
            <person name="Imamura K."/>
            <person name="Imotani K."/>
            <person name="Itoh M."/>
            <person name="Kanagawa S."/>
            <person name="Kawai J."/>
            <person name="Kojima M."/>
            <person name="Konno H."/>
            <person name="Murata M."/>
            <person name="Nakamura M."/>
            <person name="Ninomiya N."/>
            <person name="Nishiyori H."/>
            <person name="Nomura K."/>
            <person name="Ohno M."/>
            <person name="Sakazume N."/>
            <person name="Sano H."/>
            <person name="Sasaki D."/>
            <person name="Shibata K."/>
            <person name="Shiraki T."/>
            <person name="Tagami M."/>
            <person name="Tagami Y."/>
            <person name="Waki K."/>
            <person name="Watahiki A."/>
            <person name="Muramatsu M."/>
            <person name="Hayashizaki Y."/>
        </authorList>
    </citation>
    <scope>NUCLEOTIDE SEQUENCE</scope>
    <source>
        <strain evidence="1">C57BL/6J</strain>
        <tissue evidence="1">Whole body</tissue>
    </source>
</reference>
<gene>
    <name evidence="2" type="primary">Gm10614</name>
</gene>
<dbReference type="MGI" id="MGI:3642104">
    <property type="gene designation" value="Gm10614"/>
</dbReference>
<evidence type="ECO:0000313" key="2">
    <source>
        <dbReference type="MGI" id="MGI:3642104"/>
    </source>
</evidence>
<organism evidence="1">
    <name type="scientific">Mus musculus</name>
    <name type="common">Mouse</name>
    <dbReference type="NCBI Taxonomy" id="10090"/>
    <lineage>
        <taxon>Eukaryota</taxon>
        <taxon>Metazoa</taxon>
        <taxon>Chordata</taxon>
        <taxon>Craniata</taxon>
        <taxon>Vertebrata</taxon>
        <taxon>Euteleostomi</taxon>
        <taxon>Mammalia</taxon>
        <taxon>Eutheria</taxon>
        <taxon>Euarchontoglires</taxon>
        <taxon>Glires</taxon>
        <taxon>Rodentia</taxon>
        <taxon>Myomorpha</taxon>
        <taxon>Muroidea</taxon>
        <taxon>Muridae</taxon>
        <taxon>Murinae</taxon>
        <taxon>Mus</taxon>
        <taxon>Mus</taxon>
    </lineage>
</organism>
<accession>Q3UR60</accession>
<protein>
    <submittedName>
        <fullName evidence="1">Uncharacterized protein</fullName>
    </submittedName>
</protein>
<proteinExistence type="evidence at transcript level"/>
<dbReference type="AlphaFoldDB" id="Q3UR60"/>
<reference evidence="1" key="2">
    <citation type="journal article" date="2000" name="Genome Res.">
        <title>Normalization and subtraction of cap-trapper-selected cDNAs to prepare full-length cDNA libraries for rapid discovery of new genes.</title>
        <authorList>
            <person name="Carninci P."/>
            <person name="Shibata Y."/>
            <person name="Hayatsu N."/>
            <person name="Sugahara Y."/>
            <person name="Shibata K."/>
            <person name="Itoh M."/>
            <person name="Konno H."/>
            <person name="Okazaki Y."/>
            <person name="Muramatsu M."/>
            <person name="Hayashizaki Y."/>
        </authorList>
    </citation>
    <scope>NUCLEOTIDE SEQUENCE</scope>
    <source>
        <strain evidence="1">C57BL/6J</strain>
        <tissue evidence="1">Whole body</tissue>
    </source>
</reference>
<name>Q3UR60_MOUSE</name>
<reference evidence="1" key="1">
    <citation type="journal article" date="1999" name="Methods Enzymol.">
        <title>High-efficiency full-length cDNA cloning.</title>
        <authorList>
            <person name="Carninci P."/>
            <person name="Hayashizaki Y."/>
        </authorList>
    </citation>
    <scope>NUCLEOTIDE SEQUENCE</scope>
    <source>
        <strain evidence="1">C57BL/6J</strain>
        <tissue evidence="1">Whole body</tissue>
    </source>
</reference>
<reference evidence="1" key="5">
    <citation type="journal article" date="2002" name="Nature">
        <title>Analysis of the mouse transcriptome based on functional annotation of 60,770 full-length cDNAs.</title>
        <authorList>
            <consortium name="The FANTOM Consortium and the RIKEN Genome Exploration Research Group Phase I and II Team"/>
        </authorList>
    </citation>
    <scope>NUCLEOTIDE SEQUENCE</scope>
    <source>
        <strain evidence="1">C57BL/6J</strain>
        <tissue evidence="1">Whole body</tissue>
    </source>
</reference>
<reference evidence="1" key="8">
    <citation type="journal article" date="2005" name="Science">
        <title>Antisense Transcription in the Mammalian Transcriptome.</title>
        <authorList>
            <consortium name="RIKEN Genome Exploration Research Group and Genome Science Group (Genome Network Project Core Group) and the FANTOM Consortium"/>
        </authorList>
    </citation>
    <scope>NUCLEOTIDE SEQUENCE</scope>
    <source>
        <strain evidence="1">C57BL/6J</strain>
        <tissue evidence="1">Whole body</tissue>
    </source>
</reference>
<reference evidence="1" key="3">
    <citation type="journal article" date="2000" name="Genome Res.">
        <title>RIKEN integrated sequence analysis (RISA) system--384-format sequencing pipeline with 384 multicapillary sequencer.</title>
        <authorList>
            <person name="Shibata K."/>
            <person name="Itoh M."/>
            <person name="Aizawa K."/>
            <person name="Nagaoka S."/>
            <person name="Sasaki N."/>
            <person name="Carninci P."/>
            <person name="Konno H."/>
            <person name="Akiyama J."/>
            <person name="Nishi K."/>
            <person name="Kitsunai T."/>
            <person name="Tashiro H."/>
            <person name="Itoh M."/>
            <person name="Sumi N."/>
            <person name="Ishii Y."/>
            <person name="Nakamura S."/>
            <person name="Hazama M."/>
            <person name="Nishine T."/>
            <person name="Harada A."/>
            <person name="Yamamoto R."/>
            <person name="Matsumoto H."/>
            <person name="Sakaguchi S."/>
            <person name="Ikegami T."/>
            <person name="Kashiwagi K."/>
            <person name="Fujiwake S."/>
            <person name="Inoue K."/>
            <person name="Togawa Y."/>
            <person name="Izawa M."/>
            <person name="Ohara E."/>
            <person name="Watahiki M."/>
            <person name="Yoneda Y."/>
            <person name="Ishikawa T."/>
            <person name="Ozawa K."/>
            <person name="Tanaka T."/>
            <person name="Matsuura S."/>
            <person name="Kawai J."/>
            <person name="Okazaki Y."/>
            <person name="Muramatsu M."/>
            <person name="Inoue Y."/>
            <person name="Kira A."/>
            <person name="Hayashizaki Y."/>
        </authorList>
    </citation>
    <scope>NUCLEOTIDE SEQUENCE</scope>
    <source>
        <strain evidence="1">C57BL/6J</strain>
        <tissue evidence="1">Whole body</tissue>
    </source>
</reference>
<dbReference type="AGR" id="MGI:3642104"/>
<reference evidence="1" key="7">
    <citation type="journal article" date="2005" name="Science">
        <title>The Transcriptional Landscape of the Mammalian Genome.</title>
        <authorList>
            <consortium name="The FANTOM Consortium"/>
            <consortium name="Riken Genome Exploration Research Group and Genome Science Group (Genome Network Project Core Group)"/>
        </authorList>
    </citation>
    <scope>NUCLEOTIDE SEQUENCE</scope>
    <source>
        <strain evidence="1">C57BL/6J</strain>
        <tissue evidence="1">Whole body</tissue>
    </source>
</reference>
<dbReference type="EMBL" id="AK141770">
    <property type="protein sequence ID" value="BAE24828.1"/>
    <property type="molecule type" value="mRNA"/>
</dbReference>
<evidence type="ECO:0000313" key="1">
    <source>
        <dbReference type="EMBL" id="BAE24828.1"/>
    </source>
</evidence>
<sequence length="103" mass="11693">MAGWSTQTPYRRKCFPFNFSLCPFYRWFKSNENAPPLSAPCRSFETEPRIRTLANQTSGETTGTSLHTYYHSFIIVVIAIVKMEPRSSKMISTASSTELYPGA</sequence>